<dbReference type="EMBL" id="CADCXU010026811">
    <property type="protein sequence ID" value="CAB0013517.1"/>
    <property type="molecule type" value="Genomic_DNA"/>
</dbReference>
<sequence>MSRHPLFAFNIGLNNYFFNPKAWFIDDILSDIHRCTHYVGSSVPPARKHTQISIGSISISGMNVSMRLNRTSARTART</sequence>
<dbReference type="Proteomes" id="UP000479000">
    <property type="component" value="Unassembled WGS sequence"/>
</dbReference>
<dbReference type="AlphaFoldDB" id="A0A6H5HBM8"/>
<evidence type="ECO:0000313" key="1">
    <source>
        <dbReference type="EMBL" id="CAB0013517.1"/>
    </source>
</evidence>
<name>A0A6H5HBM8_9HEMI</name>
<proteinExistence type="predicted"/>
<gene>
    <name evidence="1" type="ORF">NTEN_LOCUS18128</name>
</gene>
<evidence type="ECO:0000313" key="2">
    <source>
        <dbReference type="Proteomes" id="UP000479000"/>
    </source>
</evidence>
<feature type="non-terminal residue" evidence="1">
    <location>
        <position position="78"/>
    </location>
</feature>
<keyword evidence="2" id="KW-1185">Reference proteome</keyword>
<reference evidence="1 2" key="1">
    <citation type="submission" date="2020-02" db="EMBL/GenBank/DDBJ databases">
        <authorList>
            <person name="Ferguson B K."/>
        </authorList>
    </citation>
    <scope>NUCLEOTIDE SEQUENCE [LARGE SCALE GENOMIC DNA]</scope>
</reference>
<accession>A0A6H5HBM8</accession>
<organism evidence="1 2">
    <name type="scientific">Nesidiocoris tenuis</name>
    <dbReference type="NCBI Taxonomy" id="355587"/>
    <lineage>
        <taxon>Eukaryota</taxon>
        <taxon>Metazoa</taxon>
        <taxon>Ecdysozoa</taxon>
        <taxon>Arthropoda</taxon>
        <taxon>Hexapoda</taxon>
        <taxon>Insecta</taxon>
        <taxon>Pterygota</taxon>
        <taxon>Neoptera</taxon>
        <taxon>Paraneoptera</taxon>
        <taxon>Hemiptera</taxon>
        <taxon>Heteroptera</taxon>
        <taxon>Panheteroptera</taxon>
        <taxon>Cimicomorpha</taxon>
        <taxon>Miridae</taxon>
        <taxon>Dicyphina</taxon>
        <taxon>Nesidiocoris</taxon>
    </lineage>
</organism>
<protein>
    <submittedName>
        <fullName evidence="1">Uncharacterized protein</fullName>
    </submittedName>
</protein>